<dbReference type="PANTHER" id="PTHR40700:SF1">
    <property type="entry name" value="DUF63 DOMAIN-CONTAINING PROTEIN"/>
    <property type="match status" value="1"/>
</dbReference>
<evidence type="ECO:0000313" key="3">
    <source>
        <dbReference type="Proteomes" id="UP000607197"/>
    </source>
</evidence>
<comment type="caution">
    <text evidence="2">The sequence shown here is derived from an EMBL/GenBank/DDBJ whole genome shotgun (WGS) entry which is preliminary data.</text>
</comment>
<dbReference type="EMBL" id="BMPG01000001">
    <property type="protein sequence ID" value="GGL50354.1"/>
    <property type="molecule type" value="Genomic_DNA"/>
</dbReference>
<feature type="transmembrane region" description="Helical" evidence="1">
    <location>
        <begin position="40"/>
        <end position="59"/>
    </location>
</feature>
<dbReference type="InterPro" id="IPR002749">
    <property type="entry name" value="DUF63"/>
</dbReference>
<feature type="transmembrane region" description="Helical" evidence="1">
    <location>
        <begin position="160"/>
        <end position="187"/>
    </location>
</feature>
<dbReference type="Proteomes" id="UP000607197">
    <property type="component" value="Unassembled WGS sequence"/>
</dbReference>
<dbReference type="RefSeq" id="WP_188975619.1">
    <property type="nucleotide sequence ID" value="NZ_BMPG01000001.1"/>
</dbReference>
<evidence type="ECO:0000256" key="1">
    <source>
        <dbReference type="SAM" id="Phobius"/>
    </source>
</evidence>
<protein>
    <recommendedName>
        <fullName evidence="4">DUF63 family protein</fullName>
    </recommendedName>
</protein>
<keyword evidence="1" id="KW-0812">Transmembrane</keyword>
<keyword evidence="3" id="KW-1185">Reference proteome</keyword>
<dbReference type="PANTHER" id="PTHR40700">
    <property type="entry name" value="HYPOTHETICAL MEMBRANE PROTEIN, CONSERVED, DUF63 FAMILY"/>
    <property type="match status" value="1"/>
</dbReference>
<feature type="transmembrane region" description="Helical" evidence="1">
    <location>
        <begin position="6"/>
        <end position="28"/>
    </location>
</feature>
<feature type="transmembrane region" description="Helical" evidence="1">
    <location>
        <begin position="239"/>
        <end position="262"/>
    </location>
</feature>
<evidence type="ECO:0008006" key="4">
    <source>
        <dbReference type="Google" id="ProtNLM"/>
    </source>
</evidence>
<feature type="transmembrane region" description="Helical" evidence="1">
    <location>
        <begin position="99"/>
        <end position="120"/>
    </location>
</feature>
<feature type="transmembrane region" description="Helical" evidence="1">
    <location>
        <begin position="207"/>
        <end position="227"/>
    </location>
</feature>
<organism evidence="2 3">
    <name type="scientific">Halocalculus aciditolerans</name>
    <dbReference type="NCBI Taxonomy" id="1383812"/>
    <lineage>
        <taxon>Archaea</taxon>
        <taxon>Methanobacteriati</taxon>
        <taxon>Methanobacteriota</taxon>
        <taxon>Stenosarchaea group</taxon>
        <taxon>Halobacteria</taxon>
        <taxon>Halobacteriales</taxon>
        <taxon>Halobacteriaceae</taxon>
        <taxon>Halocalculus</taxon>
    </lineage>
</organism>
<reference evidence="2" key="1">
    <citation type="journal article" date="2014" name="Int. J. Syst. Evol. Microbiol.">
        <title>Complete genome sequence of Corynebacterium casei LMG S-19264T (=DSM 44701T), isolated from a smear-ripened cheese.</title>
        <authorList>
            <consortium name="US DOE Joint Genome Institute (JGI-PGF)"/>
            <person name="Walter F."/>
            <person name="Albersmeier A."/>
            <person name="Kalinowski J."/>
            <person name="Ruckert C."/>
        </authorList>
    </citation>
    <scope>NUCLEOTIDE SEQUENCE</scope>
    <source>
        <strain evidence="2">JCM 19596</strain>
    </source>
</reference>
<feature type="transmembrane region" description="Helical" evidence="1">
    <location>
        <begin position="126"/>
        <end position="148"/>
    </location>
</feature>
<keyword evidence="1" id="KW-1133">Transmembrane helix</keyword>
<dbReference type="Pfam" id="PF01889">
    <property type="entry name" value="DUF63"/>
    <property type="match status" value="1"/>
</dbReference>
<proteinExistence type="predicted"/>
<feature type="transmembrane region" description="Helical" evidence="1">
    <location>
        <begin position="65"/>
        <end position="87"/>
    </location>
</feature>
<evidence type="ECO:0000313" key="2">
    <source>
        <dbReference type="EMBL" id="GGL50354.1"/>
    </source>
</evidence>
<keyword evidence="1" id="KW-0472">Membrane</keyword>
<dbReference type="OrthoDB" id="308209at2157"/>
<sequence>MVLPSGFTFPVAYLAVLGAAALAVGYALSRADPVVDATTILAWGPWMAVGSTLYVASQLGLVGGVLAPAVTAPTVYLTTFVAAGVVWLATLRTPYPRRVFAGVGFLVLSVPISLALRYGATHGGLTLAWPLAGGVAACAVTAVVWVALDQLAPDATRVAGAAGALVVFGHTLDAATTAVGIDILGFHEQTPLSDIVIQAGAAVVPGYGGWLFLLVKTLLAAGIVVLLAEYAREEPREGFLLYGLVAAVGLGPGAHNFLLFVVTTP</sequence>
<reference evidence="2" key="2">
    <citation type="submission" date="2020-09" db="EMBL/GenBank/DDBJ databases">
        <authorList>
            <person name="Sun Q."/>
            <person name="Ohkuma M."/>
        </authorList>
    </citation>
    <scope>NUCLEOTIDE SEQUENCE</scope>
    <source>
        <strain evidence="2">JCM 19596</strain>
    </source>
</reference>
<dbReference type="AlphaFoldDB" id="A0A830F8G6"/>
<gene>
    <name evidence="2" type="ORF">GCM10009039_05610</name>
</gene>
<accession>A0A830F8G6</accession>
<name>A0A830F8G6_9EURY</name>